<dbReference type="EMBL" id="MATO01000044">
    <property type="protein sequence ID" value="OCS89267.1"/>
    <property type="molecule type" value="Genomic_DNA"/>
</dbReference>
<evidence type="ECO:0000256" key="3">
    <source>
        <dbReference type="SAM" id="SignalP"/>
    </source>
</evidence>
<dbReference type="SUPFAM" id="SSF54001">
    <property type="entry name" value="Cysteine proteinases"/>
    <property type="match status" value="1"/>
</dbReference>
<gene>
    <name evidence="5" type="ORF">A6K76_13030</name>
</gene>
<dbReference type="SMART" id="SM00460">
    <property type="entry name" value="TGc"/>
    <property type="match status" value="1"/>
</dbReference>
<dbReference type="AlphaFoldDB" id="A0A1C0YQ23"/>
<dbReference type="Pfam" id="PF01841">
    <property type="entry name" value="Transglut_core"/>
    <property type="match status" value="1"/>
</dbReference>
<reference evidence="5 6" key="1">
    <citation type="submission" date="2016-07" db="EMBL/GenBank/DDBJ databases">
        <title>Caryophanon latum genome sequencing.</title>
        <authorList>
            <person name="Verma A."/>
            <person name="Pal Y."/>
            <person name="Krishnamurthi S."/>
        </authorList>
    </citation>
    <scope>NUCLEOTIDE SEQUENCE [LARGE SCALE GENOMIC DNA]</scope>
    <source>
        <strain evidence="5 6">DSM 14151</strain>
    </source>
</reference>
<keyword evidence="1 3" id="KW-0732">Signal</keyword>
<dbReference type="InterPro" id="IPR002931">
    <property type="entry name" value="Transglutaminase-like"/>
</dbReference>
<dbReference type="InterPro" id="IPR038765">
    <property type="entry name" value="Papain-like_cys_pep_sf"/>
</dbReference>
<dbReference type="InterPro" id="IPR052557">
    <property type="entry name" value="CAP/Cytokinesis_protein"/>
</dbReference>
<name>A0A1C0YQ23_9BACL</name>
<comment type="caution">
    <text evidence="5">The sequence shown here is derived from an EMBL/GenBank/DDBJ whole genome shotgun (WGS) entry which is preliminary data.</text>
</comment>
<dbReference type="OrthoDB" id="9788327at2"/>
<evidence type="ECO:0000259" key="4">
    <source>
        <dbReference type="SMART" id="SM00460"/>
    </source>
</evidence>
<dbReference type="PANTHER" id="PTHR46333">
    <property type="entry name" value="CYTOKINESIS PROTEIN 3"/>
    <property type="match status" value="1"/>
</dbReference>
<dbReference type="PANTHER" id="PTHR46333:SF2">
    <property type="entry name" value="CYTOKINESIS PROTEIN 3"/>
    <property type="match status" value="1"/>
</dbReference>
<proteinExistence type="predicted"/>
<feature type="domain" description="Transglutaminase-like" evidence="4">
    <location>
        <begin position="201"/>
        <end position="257"/>
    </location>
</feature>
<accession>A0A1C0YQ23</accession>
<dbReference type="Proteomes" id="UP000093482">
    <property type="component" value="Unassembled WGS sequence"/>
</dbReference>
<dbReference type="RefSeq" id="WP_066465328.1">
    <property type="nucleotide sequence ID" value="NZ_MATO01000044.1"/>
</dbReference>
<sequence>MRKRLWLASPVLAFALLASTASAEEIALPTEQVTLTQTPKLVPVKFGTHTVEFIEDDRSFSSTATQTASTWEQVSDAVFKAVKNYEPQLQIKISMKDATSEQITNALNNGFGKSEYTYGIGIDAAMSVSSASILTFKFTYPVSIEKEQVITKYVKDTAAKIFSDNMTDFQKVRAAYEYIITNTNYSIAPVEDGGGHSIYSIVKDGIGVCQAYALLFQRLMEEEGIASKYIVGVAGGINHAWNLVTIDGKTYHIDATYGDPVFSEYFATYDAAGNGTIVGEQKEITMPQYVTYNTFLMSEEQLAKNAGHVITEARPYKKPSSDDFAAWHNVTNAVTLDGKHYYYQHATNYALEMADFTQPTLTPQVLPLNEEDINQVQNLVTFNDRIFFINAYGQLAQITKDGTISVVQEGYEDDFSYPADRAGYIAVTKDALKVYALDGTIENDQYTSLHHYSTEKLIYEEAANTSTETDNPGDTEEPAVPEQPVTETEIDEKFKPESDTVKQIESAISKQAFEALLENLKNFVNAPTTNEQLKAFQEKIAAYNAVKEIEKNGTKWATEFANVEQKKSWSIKFSVPVADSDKENIKVVDIFNKPLAIEKRSFTTTTVKDDTLTITPAEDYVAGADYYVVIPAGTKSAEGGILKETVYVPFSFK</sequence>
<dbReference type="Gene3D" id="3.10.620.30">
    <property type="match status" value="1"/>
</dbReference>
<protein>
    <recommendedName>
        <fullName evidence="4">Transglutaminase-like domain-containing protein</fullName>
    </recommendedName>
</protein>
<feature type="region of interest" description="Disordered" evidence="2">
    <location>
        <begin position="464"/>
        <end position="487"/>
    </location>
</feature>
<evidence type="ECO:0000313" key="5">
    <source>
        <dbReference type="EMBL" id="OCS89267.1"/>
    </source>
</evidence>
<organism evidence="5 6">
    <name type="scientific">Caryophanon latum</name>
    <dbReference type="NCBI Taxonomy" id="33977"/>
    <lineage>
        <taxon>Bacteria</taxon>
        <taxon>Bacillati</taxon>
        <taxon>Bacillota</taxon>
        <taxon>Bacilli</taxon>
        <taxon>Bacillales</taxon>
        <taxon>Caryophanaceae</taxon>
        <taxon>Caryophanon</taxon>
    </lineage>
</organism>
<dbReference type="InterPro" id="IPR032812">
    <property type="entry name" value="SbsA_Ig"/>
</dbReference>
<dbReference type="Pfam" id="PF13205">
    <property type="entry name" value="Big_5"/>
    <property type="match status" value="1"/>
</dbReference>
<keyword evidence="6" id="KW-1185">Reference proteome</keyword>
<evidence type="ECO:0000256" key="2">
    <source>
        <dbReference type="SAM" id="MobiDB-lite"/>
    </source>
</evidence>
<evidence type="ECO:0000256" key="1">
    <source>
        <dbReference type="ARBA" id="ARBA00022729"/>
    </source>
</evidence>
<feature type="chain" id="PRO_5008649223" description="Transglutaminase-like domain-containing protein" evidence="3">
    <location>
        <begin position="24"/>
        <end position="653"/>
    </location>
</feature>
<evidence type="ECO:0000313" key="6">
    <source>
        <dbReference type="Proteomes" id="UP000093482"/>
    </source>
</evidence>
<dbReference type="GO" id="GO:0005737">
    <property type="term" value="C:cytoplasm"/>
    <property type="evidence" value="ECO:0007669"/>
    <property type="project" value="TreeGrafter"/>
</dbReference>
<feature type="signal peptide" evidence="3">
    <location>
        <begin position="1"/>
        <end position="23"/>
    </location>
</feature>